<dbReference type="Proteomes" id="UP001151071">
    <property type="component" value="Unassembled WGS sequence"/>
</dbReference>
<feature type="domain" description="EamA" evidence="8">
    <location>
        <begin position="170"/>
        <end position="301"/>
    </location>
</feature>
<dbReference type="Pfam" id="PF00892">
    <property type="entry name" value="EamA"/>
    <property type="match status" value="2"/>
</dbReference>
<keyword evidence="10" id="KW-1185">Reference proteome</keyword>
<evidence type="ECO:0000256" key="4">
    <source>
        <dbReference type="ARBA" id="ARBA00022989"/>
    </source>
</evidence>
<evidence type="ECO:0000256" key="5">
    <source>
        <dbReference type="ARBA" id="ARBA00023136"/>
    </source>
</evidence>
<evidence type="ECO:0000256" key="2">
    <source>
        <dbReference type="ARBA" id="ARBA00007362"/>
    </source>
</evidence>
<name>A0A9X3TMX1_9BACL</name>
<comment type="caution">
    <text evidence="9">The sequence shown here is derived from an EMBL/GenBank/DDBJ whole genome shotgun (WGS) entry which is preliminary data.</text>
</comment>
<evidence type="ECO:0000313" key="10">
    <source>
        <dbReference type="Proteomes" id="UP001151071"/>
    </source>
</evidence>
<dbReference type="InterPro" id="IPR050638">
    <property type="entry name" value="AA-Vitamin_Transporters"/>
</dbReference>
<evidence type="ECO:0000256" key="3">
    <source>
        <dbReference type="ARBA" id="ARBA00022692"/>
    </source>
</evidence>
<keyword evidence="3 7" id="KW-0812">Transmembrane</keyword>
<feature type="transmembrane region" description="Helical" evidence="7">
    <location>
        <begin position="200"/>
        <end position="217"/>
    </location>
</feature>
<accession>A0A9X3TMX1</accession>
<comment type="subcellular location">
    <subcellularLocation>
        <location evidence="1">Endomembrane system</location>
        <topology evidence="1">Multi-pass membrane protein</topology>
    </subcellularLocation>
</comment>
<dbReference type="GO" id="GO:0016020">
    <property type="term" value="C:membrane"/>
    <property type="evidence" value="ECO:0007669"/>
    <property type="project" value="UniProtKB-SubCell"/>
</dbReference>
<feature type="transmembrane region" description="Helical" evidence="7">
    <location>
        <begin position="271"/>
        <end position="301"/>
    </location>
</feature>
<evidence type="ECO:0000256" key="7">
    <source>
        <dbReference type="SAM" id="Phobius"/>
    </source>
</evidence>
<evidence type="ECO:0000256" key="1">
    <source>
        <dbReference type="ARBA" id="ARBA00004127"/>
    </source>
</evidence>
<keyword evidence="4 7" id="KW-1133">Transmembrane helix</keyword>
<feature type="region of interest" description="Disordered" evidence="6">
    <location>
        <begin position="1"/>
        <end position="21"/>
    </location>
</feature>
<dbReference type="SUPFAM" id="SSF103481">
    <property type="entry name" value="Multidrug resistance efflux transporter EmrE"/>
    <property type="match status" value="2"/>
</dbReference>
<dbReference type="PANTHER" id="PTHR32322:SF2">
    <property type="entry name" value="EAMA DOMAIN-CONTAINING PROTEIN"/>
    <property type="match status" value="1"/>
</dbReference>
<feature type="transmembrane region" description="Helical" evidence="7">
    <location>
        <begin position="229"/>
        <end position="251"/>
    </location>
</feature>
<evidence type="ECO:0000313" key="9">
    <source>
        <dbReference type="EMBL" id="MDA5107444.1"/>
    </source>
</evidence>
<evidence type="ECO:0000259" key="8">
    <source>
        <dbReference type="Pfam" id="PF00892"/>
    </source>
</evidence>
<dbReference type="AlphaFoldDB" id="A0A9X3TMX1"/>
<feature type="transmembrane region" description="Helical" evidence="7">
    <location>
        <begin position="88"/>
        <end position="109"/>
    </location>
</feature>
<reference evidence="9" key="1">
    <citation type="submission" date="2022-12" db="EMBL/GenBank/DDBJ databases">
        <title>Draft genome sequence of the thermophilic strain Brevibacillus thermoruber HT42, isolated from Los Humeros, Puebla, Mexico, with biotechnological potential.</title>
        <authorList>
            <person name="Lara Sanchez J."/>
            <person name="Solis Palacios R."/>
            <person name="Bustos Baena A.S."/>
            <person name="Ruz Baez A.E."/>
            <person name="Espinosa Luna G."/>
            <person name="Oliart Ros R.M."/>
        </authorList>
    </citation>
    <scope>NUCLEOTIDE SEQUENCE</scope>
    <source>
        <strain evidence="9">HT42</strain>
    </source>
</reference>
<feature type="transmembrane region" description="Helical" evidence="7">
    <location>
        <begin position="52"/>
        <end position="76"/>
    </location>
</feature>
<dbReference type="EMBL" id="JAPYYP010000003">
    <property type="protein sequence ID" value="MDA5107444.1"/>
    <property type="molecule type" value="Genomic_DNA"/>
</dbReference>
<feature type="transmembrane region" description="Helical" evidence="7">
    <location>
        <begin position="115"/>
        <end position="137"/>
    </location>
</feature>
<keyword evidence="5 7" id="KW-0472">Membrane</keyword>
<gene>
    <name evidence="9" type="ORF">O3V59_03650</name>
</gene>
<evidence type="ECO:0000256" key="6">
    <source>
        <dbReference type="SAM" id="MobiDB-lite"/>
    </source>
</evidence>
<comment type="similarity">
    <text evidence="2">Belongs to the EamA transporter family.</text>
</comment>
<feature type="domain" description="EamA" evidence="8">
    <location>
        <begin position="27"/>
        <end position="156"/>
    </location>
</feature>
<feature type="transmembrane region" description="Helical" evidence="7">
    <location>
        <begin position="27"/>
        <end position="46"/>
    </location>
</feature>
<dbReference type="InterPro" id="IPR037185">
    <property type="entry name" value="EmrE-like"/>
</dbReference>
<proteinExistence type="inferred from homology"/>
<dbReference type="PANTHER" id="PTHR32322">
    <property type="entry name" value="INNER MEMBRANE TRANSPORTER"/>
    <property type="match status" value="1"/>
</dbReference>
<sequence length="314" mass="32544">MGVQARSRISQPSGASQETADRREERVGLVWGLLGVFSFSLTLPATKAALTALSPLTVGLGRALVAAVLAGLVLLLKRERVPTWRQTRQLVIVAAGVVGGFPFLTAWAMERVPASHGAIVLALLPLATAGAAAFFAGERPSRRYWISSAAACLAILAYAAGTGLGGLQQADLALLGAVLAAAVGYAVGGQLARTMGGWQVISWALVFSFPLLVVPMAGPLVSELRNASWSAWLGFGYVSVVSQYLGFFAWYHGLAVGGVARVGQTQYLQPFFTLAASALLLGESITLGAVAAAVIVVAAVAQGRRAAVICIERS</sequence>
<organism evidence="9 10">
    <name type="scientific">Brevibacillus thermoruber</name>
    <dbReference type="NCBI Taxonomy" id="33942"/>
    <lineage>
        <taxon>Bacteria</taxon>
        <taxon>Bacillati</taxon>
        <taxon>Bacillota</taxon>
        <taxon>Bacilli</taxon>
        <taxon>Bacillales</taxon>
        <taxon>Paenibacillaceae</taxon>
        <taxon>Brevibacillus</taxon>
    </lineage>
</organism>
<feature type="transmembrane region" description="Helical" evidence="7">
    <location>
        <begin position="144"/>
        <end position="164"/>
    </location>
</feature>
<feature type="compositionally biased region" description="Polar residues" evidence="6">
    <location>
        <begin position="7"/>
        <end position="18"/>
    </location>
</feature>
<protein>
    <submittedName>
        <fullName evidence="9">DMT family transporter</fullName>
    </submittedName>
</protein>
<dbReference type="InterPro" id="IPR000620">
    <property type="entry name" value="EamA_dom"/>
</dbReference>
<dbReference type="RefSeq" id="WP_271139520.1">
    <property type="nucleotide sequence ID" value="NZ_JAPYYP010000003.1"/>
</dbReference>